<protein>
    <recommendedName>
        <fullName evidence="3">BZIP domain-containing protein</fullName>
    </recommendedName>
</protein>
<dbReference type="STRING" id="745531.A0A0C3S7M8"/>
<sequence>MLSQKPADLHSGSSVTHSDENAAALQAVLDVIQASPEFQQIQEFGFGTSEMSGDYDSFLTSPMEESPFEDMLITPALGSGDLDFLTSPAIVDADDFGGFAPDAPLFGDSAPFSREAMEAQKSVPIPAVQHPADFDGLYTMSPDTPALDPSSLQTSPLATPVSPSLHFPESVSRRKNAPTGTRKNITPEALVPYDAPIQSRKYVTPSSTSRKVVPAAFAKKRARSQAFDEEEAEDEALLNSGDLDAIEAKRKQNTLAARRSRKRKLEYQRELEANYERISDELRASKNRVEALEAVMRSHGLEVPNIHF</sequence>
<feature type="domain" description="BZIP" evidence="3">
    <location>
        <begin position="249"/>
        <end position="263"/>
    </location>
</feature>
<feature type="coiled-coil region" evidence="1">
    <location>
        <begin position="268"/>
        <end position="295"/>
    </location>
</feature>
<evidence type="ECO:0000313" key="5">
    <source>
        <dbReference type="Proteomes" id="UP000053257"/>
    </source>
</evidence>
<dbReference type="Gene3D" id="3.30.160.60">
    <property type="entry name" value="Classic Zinc Finger"/>
    <property type="match status" value="1"/>
</dbReference>
<dbReference type="Proteomes" id="UP000053257">
    <property type="component" value="Unassembled WGS sequence"/>
</dbReference>
<dbReference type="GO" id="GO:0003700">
    <property type="term" value="F:DNA-binding transcription factor activity"/>
    <property type="evidence" value="ECO:0007669"/>
    <property type="project" value="InterPro"/>
</dbReference>
<dbReference type="EMBL" id="KN840509">
    <property type="protein sequence ID" value="KIP06862.1"/>
    <property type="molecule type" value="Genomic_DNA"/>
</dbReference>
<organism evidence="4 5">
    <name type="scientific">Phlebiopsis gigantea (strain 11061_1 CR5-6)</name>
    <name type="common">White-rot fungus</name>
    <name type="synonym">Peniophora gigantea</name>
    <dbReference type="NCBI Taxonomy" id="745531"/>
    <lineage>
        <taxon>Eukaryota</taxon>
        <taxon>Fungi</taxon>
        <taxon>Dikarya</taxon>
        <taxon>Basidiomycota</taxon>
        <taxon>Agaricomycotina</taxon>
        <taxon>Agaricomycetes</taxon>
        <taxon>Polyporales</taxon>
        <taxon>Phanerochaetaceae</taxon>
        <taxon>Phlebiopsis</taxon>
    </lineage>
</organism>
<feature type="region of interest" description="Disordered" evidence="2">
    <location>
        <begin position="139"/>
        <end position="184"/>
    </location>
</feature>
<evidence type="ECO:0000256" key="2">
    <source>
        <dbReference type="SAM" id="MobiDB-lite"/>
    </source>
</evidence>
<keyword evidence="1" id="KW-0175">Coiled coil</keyword>
<evidence type="ECO:0000313" key="4">
    <source>
        <dbReference type="EMBL" id="KIP06862.1"/>
    </source>
</evidence>
<dbReference type="OrthoDB" id="2257100at2759"/>
<gene>
    <name evidence="4" type="ORF">PHLGIDRAFT_24389</name>
</gene>
<dbReference type="AlphaFoldDB" id="A0A0C3S7M8"/>
<reference evidence="4 5" key="1">
    <citation type="journal article" date="2014" name="PLoS Genet.">
        <title>Analysis of the Phlebiopsis gigantea genome, transcriptome and secretome provides insight into its pioneer colonization strategies of wood.</title>
        <authorList>
            <person name="Hori C."/>
            <person name="Ishida T."/>
            <person name="Igarashi K."/>
            <person name="Samejima M."/>
            <person name="Suzuki H."/>
            <person name="Master E."/>
            <person name="Ferreira P."/>
            <person name="Ruiz-Duenas F.J."/>
            <person name="Held B."/>
            <person name="Canessa P."/>
            <person name="Larrondo L.F."/>
            <person name="Schmoll M."/>
            <person name="Druzhinina I.S."/>
            <person name="Kubicek C.P."/>
            <person name="Gaskell J.A."/>
            <person name="Kersten P."/>
            <person name="St John F."/>
            <person name="Glasner J."/>
            <person name="Sabat G."/>
            <person name="Splinter BonDurant S."/>
            <person name="Syed K."/>
            <person name="Yadav J."/>
            <person name="Mgbeahuruike A.C."/>
            <person name="Kovalchuk A."/>
            <person name="Asiegbu F.O."/>
            <person name="Lackner G."/>
            <person name="Hoffmeister D."/>
            <person name="Rencoret J."/>
            <person name="Gutierrez A."/>
            <person name="Sun H."/>
            <person name="Lindquist E."/>
            <person name="Barry K."/>
            <person name="Riley R."/>
            <person name="Grigoriev I.V."/>
            <person name="Henrissat B."/>
            <person name="Kues U."/>
            <person name="Berka R.M."/>
            <person name="Martinez A.T."/>
            <person name="Covert S.F."/>
            <person name="Blanchette R.A."/>
            <person name="Cullen D."/>
        </authorList>
    </citation>
    <scope>NUCLEOTIDE SEQUENCE [LARGE SCALE GENOMIC DNA]</scope>
    <source>
        <strain evidence="4 5">11061_1 CR5-6</strain>
    </source>
</reference>
<proteinExistence type="predicted"/>
<dbReference type="InterPro" id="IPR004827">
    <property type="entry name" value="bZIP"/>
</dbReference>
<accession>A0A0C3S7M8</accession>
<dbReference type="HOGENOM" id="CLU_072362_0_0_1"/>
<name>A0A0C3S7M8_PHLG1</name>
<keyword evidence="5" id="KW-1185">Reference proteome</keyword>
<evidence type="ECO:0000259" key="3">
    <source>
        <dbReference type="PROSITE" id="PS00036"/>
    </source>
</evidence>
<dbReference type="CDD" id="cd12193">
    <property type="entry name" value="bZIP_GCN4"/>
    <property type="match status" value="1"/>
</dbReference>
<evidence type="ECO:0000256" key="1">
    <source>
        <dbReference type="SAM" id="Coils"/>
    </source>
</evidence>
<dbReference type="PROSITE" id="PS00036">
    <property type="entry name" value="BZIP_BASIC"/>
    <property type="match status" value="1"/>
</dbReference>
<dbReference type="InterPro" id="IPR046347">
    <property type="entry name" value="bZIP_sf"/>
</dbReference>
<dbReference type="SUPFAM" id="SSF57959">
    <property type="entry name" value="Leucine zipper domain"/>
    <property type="match status" value="1"/>
</dbReference>